<keyword evidence="1" id="KW-1133">Transmembrane helix</keyword>
<dbReference type="PANTHER" id="PTHR37308">
    <property type="entry name" value="INTEGRAL MEMBRANE PROTEIN"/>
    <property type="match status" value="1"/>
</dbReference>
<feature type="transmembrane region" description="Helical" evidence="1">
    <location>
        <begin position="117"/>
        <end position="135"/>
    </location>
</feature>
<dbReference type="AlphaFoldDB" id="A0A174I0I7"/>
<reference evidence="2 3" key="1">
    <citation type="submission" date="2015-09" db="EMBL/GenBank/DDBJ databases">
        <authorList>
            <consortium name="Pathogen Informatics"/>
        </authorList>
    </citation>
    <scope>NUCLEOTIDE SEQUENCE [LARGE SCALE GENOMIC DNA]</scope>
    <source>
        <strain evidence="2 3">2789STDY5834856</strain>
    </source>
</reference>
<evidence type="ECO:0000313" key="3">
    <source>
        <dbReference type="Proteomes" id="UP000095594"/>
    </source>
</evidence>
<organism evidence="2 3">
    <name type="scientific">Clostridium disporicum</name>
    <dbReference type="NCBI Taxonomy" id="84024"/>
    <lineage>
        <taxon>Bacteria</taxon>
        <taxon>Bacillati</taxon>
        <taxon>Bacillota</taxon>
        <taxon>Clostridia</taxon>
        <taxon>Eubacteriales</taxon>
        <taxon>Clostridiaceae</taxon>
        <taxon>Clostridium</taxon>
    </lineage>
</organism>
<dbReference type="OrthoDB" id="9793746at2"/>
<keyword evidence="1" id="KW-0472">Membrane</keyword>
<feature type="transmembrane region" description="Helical" evidence="1">
    <location>
        <begin position="6"/>
        <end position="33"/>
    </location>
</feature>
<feature type="transmembrane region" description="Helical" evidence="1">
    <location>
        <begin position="150"/>
        <end position="171"/>
    </location>
</feature>
<dbReference type="Pfam" id="PF04018">
    <property type="entry name" value="VCA0040-like"/>
    <property type="match status" value="1"/>
</dbReference>
<name>A0A174I0I7_9CLOT</name>
<gene>
    <name evidence="2" type="ORF">ERS852471_02310</name>
</gene>
<evidence type="ECO:0000256" key="1">
    <source>
        <dbReference type="SAM" id="Phobius"/>
    </source>
</evidence>
<feature type="transmembrane region" description="Helical" evidence="1">
    <location>
        <begin position="203"/>
        <end position="225"/>
    </location>
</feature>
<proteinExistence type="predicted"/>
<feature type="transmembrane region" description="Helical" evidence="1">
    <location>
        <begin position="237"/>
        <end position="258"/>
    </location>
</feature>
<keyword evidence="1" id="KW-0812">Transmembrane</keyword>
<sequence length="307" mass="33256">MFIINFIRGFFMALADSVPGVSGGTIAFILGFYDDFINSLNSLISRDNMDNKKNSLIFLFKLGIGWVTGMVLSVLFLSSIFDAQIYKISSLFTGFIVVSIPLIISQEKDSIVGKYKNILFTIIGITIVALITYFNPASSNGGLNLSLDSLSIGLGIFVFVAGMIAISAMVLPGISGSTLLLIFGLYTGIIGAVKEVLTFNFSYLPILIIFGLGVLTGIATTIKVIKFVLKKYRSQTVYLILGLMIGSLYAIFMGPTTLEVAKPAMNLSSFSFIFFIIGGALILGLERLKVVFESKETKNISKNRKGA</sequence>
<evidence type="ECO:0000313" key="2">
    <source>
        <dbReference type="EMBL" id="CUO79107.1"/>
    </source>
</evidence>
<dbReference type="PANTHER" id="PTHR37308:SF1">
    <property type="entry name" value="POLYPRENYL-PHOSPHATE TRANSPORTER"/>
    <property type="match status" value="1"/>
</dbReference>
<dbReference type="Proteomes" id="UP000095594">
    <property type="component" value="Unassembled WGS sequence"/>
</dbReference>
<protein>
    <submittedName>
        <fullName evidence="2">Membrane protein</fullName>
    </submittedName>
</protein>
<dbReference type="EMBL" id="CYZX01000016">
    <property type="protein sequence ID" value="CUO79107.1"/>
    <property type="molecule type" value="Genomic_DNA"/>
</dbReference>
<feature type="transmembrane region" description="Helical" evidence="1">
    <location>
        <begin position="178"/>
        <end position="197"/>
    </location>
</feature>
<feature type="transmembrane region" description="Helical" evidence="1">
    <location>
        <begin position="54"/>
        <end position="78"/>
    </location>
</feature>
<feature type="transmembrane region" description="Helical" evidence="1">
    <location>
        <begin position="264"/>
        <end position="285"/>
    </location>
</feature>
<dbReference type="RefSeq" id="WP_055266711.1">
    <property type="nucleotide sequence ID" value="NZ_CABIXQ010000016.1"/>
</dbReference>
<feature type="transmembrane region" description="Helical" evidence="1">
    <location>
        <begin position="84"/>
        <end position="105"/>
    </location>
</feature>
<accession>A0A174I0I7</accession>
<dbReference type="InterPro" id="IPR007163">
    <property type="entry name" value="VCA0040-like"/>
</dbReference>